<dbReference type="InterPro" id="IPR005490">
    <property type="entry name" value="LD_TPept_cat_dom"/>
</dbReference>
<dbReference type="GO" id="GO:0071555">
    <property type="term" value="P:cell wall organization"/>
    <property type="evidence" value="ECO:0007669"/>
    <property type="project" value="UniProtKB-KW"/>
</dbReference>
<keyword evidence="3" id="KW-0133">Cell shape</keyword>
<evidence type="ECO:0000256" key="2">
    <source>
        <dbReference type="ARBA" id="ARBA00022679"/>
    </source>
</evidence>
<dbReference type="AlphaFoldDB" id="A0A0F9VB38"/>
<keyword evidence="4" id="KW-0573">Peptidoglycan synthesis</keyword>
<dbReference type="InterPro" id="IPR038063">
    <property type="entry name" value="Transpep_catalytic_dom"/>
</dbReference>
<dbReference type="InterPro" id="IPR036365">
    <property type="entry name" value="PGBD-like_sf"/>
</dbReference>
<evidence type="ECO:0000256" key="4">
    <source>
        <dbReference type="ARBA" id="ARBA00022984"/>
    </source>
</evidence>
<dbReference type="InterPro" id="IPR036366">
    <property type="entry name" value="PGBDSf"/>
</dbReference>
<organism evidence="7">
    <name type="scientific">marine sediment metagenome</name>
    <dbReference type="NCBI Taxonomy" id="412755"/>
    <lineage>
        <taxon>unclassified sequences</taxon>
        <taxon>metagenomes</taxon>
        <taxon>ecological metagenomes</taxon>
    </lineage>
</organism>
<dbReference type="GO" id="GO:0008360">
    <property type="term" value="P:regulation of cell shape"/>
    <property type="evidence" value="ECO:0007669"/>
    <property type="project" value="UniProtKB-KW"/>
</dbReference>
<dbReference type="InterPro" id="IPR045380">
    <property type="entry name" value="LD_TPept_scaffold_dom"/>
</dbReference>
<sequence>MQRILGIRVGRSRRIPILFGLMATLIALLIAPHQVVAQVTAFKQAVAEAASRDQDIAAYYRASDYAPIWTEANDTQRSRRAALMAAITTAHLHGLPTARYDPEGLMETLKNVRNPRDRGLAEVEMTRVFLQYARDIQSGVLIPSRIDKLIVRDVPYRDRQGYLKDFSASEPMLFFRNLRPRTMEYNALMREKLRMEQLLAQGGWGPVVPATSVKPGEQGNTVIALRNRLITMGYLNRSNVSSYDATMQQAVREFQRDHGLNEDGVAGSTTLAEINKSVETRLKSVIVAMERERWMNIERGPRHILVNIPAFKVEIVDNGEVTFETRSVVGAAEDDRPTPEFSDMMEYIVINPTWTVPRSIVTKEYLPSMQRNANAAGHIDLIDGSGRIINRSSVNFSKYNARNFPFGMRQKPGNSNALGLVKFIFPNKYNIYLHDTPSKNLFSRDVRAFSHGCVRLADPFDFAYKLLAAQTDDPVGFFKAKLATKRETFVHLDVELPVHLIYRTAFTTPRGHTQYRADIYGRDARIWEALSKAGVALGAVQG</sequence>
<dbReference type="Gene3D" id="1.10.101.10">
    <property type="entry name" value="PGBD-like superfamily/PGBD"/>
    <property type="match status" value="1"/>
</dbReference>
<dbReference type="UniPathway" id="UPA00219"/>
<dbReference type="PANTHER" id="PTHR41533">
    <property type="entry name" value="L,D-TRANSPEPTIDASE HI_1667-RELATED"/>
    <property type="match status" value="1"/>
</dbReference>
<dbReference type="Pfam" id="PF20142">
    <property type="entry name" value="Scaffold"/>
    <property type="match status" value="1"/>
</dbReference>
<dbReference type="Pfam" id="PF01471">
    <property type="entry name" value="PG_binding_1"/>
    <property type="match status" value="1"/>
</dbReference>
<evidence type="ECO:0000313" key="7">
    <source>
        <dbReference type="EMBL" id="KKN63038.1"/>
    </source>
</evidence>
<keyword evidence="5" id="KW-0961">Cell wall biogenesis/degradation</keyword>
<evidence type="ECO:0000259" key="6">
    <source>
        <dbReference type="PROSITE" id="PS52029"/>
    </source>
</evidence>
<dbReference type="GO" id="GO:0009252">
    <property type="term" value="P:peptidoglycan biosynthetic process"/>
    <property type="evidence" value="ECO:0007669"/>
    <property type="project" value="UniProtKB-UniPathway"/>
</dbReference>
<dbReference type="InterPro" id="IPR002477">
    <property type="entry name" value="Peptidoglycan-bd-like"/>
</dbReference>
<dbReference type="PANTHER" id="PTHR41533:SF2">
    <property type="entry name" value="BLR7131 PROTEIN"/>
    <property type="match status" value="1"/>
</dbReference>
<reference evidence="7" key="1">
    <citation type="journal article" date="2015" name="Nature">
        <title>Complex archaea that bridge the gap between prokaryotes and eukaryotes.</title>
        <authorList>
            <person name="Spang A."/>
            <person name="Saw J.H."/>
            <person name="Jorgensen S.L."/>
            <person name="Zaremba-Niedzwiedzka K."/>
            <person name="Martijn J."/>
            <person name="Lind A.E."/>
            <person name="van Eijk R."/>
            <person name="Schleper C."/>
            <person name="Guy L."/>
            <person name="Ettema T.J."/>
        </authorList>
    </citation>
    <scope>NUCLEOTIDE SEQUENCE</scope>
</reference>
<dbReference type="Gene3D" id="2.40.440.10">
    <property type="entry name" value="L,D-transpeptidase catalytic domain-like"/>
    <property type="match status" value="1"/>
</dbReference>
<dbReference type="EMBL" id="LAZR01000603">
    <property type="protein sequence ID" value="KKN63038.1"/>
    <property type="molecule type" value="Genomic_DNA"/>
</dbReference>
<dbReference type="InterPro" id="IPR052905">
    <property type="entry name" value="LD-transpeptidase_YkuD-like"/>
</dbReference>
<keyword evidence="2" id="KW-0808">Transferase</keyword>
<evidence type="ECO:0000256" key="5">
    <source>
        <dbReference type="ARBA" id="ARBA00023316"/>
    </source>
</evidence>
<dbReference type="PROSITE" id="PS52029">
    <property type="entry name" value="LD_TPASE"/>
    <property type="match status" value="1"/>
</dbReference>
<feature type="domain" description="L,D-TPase catalytic" evidence="6">
    <location>
        <begin position="302"/>
        <end position="478"/>
    </location>
</feature>
<comment type="caution">
    <text evidence="7">The sequence shown here is derived from an EMBL/GenBank/DDBJ whole genome shotgun (WGS) entry which is preliminary data.</text>
</comment>
<dbReference type="SUPFAM" id="SSF47090">
    <property type="entry name" value="PGBD-like"/>
    <property type="match status" value="1"/>
</dbReference>
<dbReference type="CDD" id="cd16913">
    <property type="entry name" value="YkuD_like"/>
    <property type="match status" value="1"/>
</dbReference>
<proteinExistence type="predicted"/>
<name>A0A0F9VB38_9ZZZZ</name>
<gene>
    <name evidence="7" type="ORF">LCGC14_0505650</name>
</gene>
<evidence type="ECO:0000256" key="1">
    <source>
        <dbReference type="ARBA" id="ARBA00004752"/>
    </source>
</evidence>
<protein>
    <recommendedName>
        <fullName evidence="6">L,D-TPase catalytic domain-containing protein</fullName>
    </recommendedName>
</protein>
<dbReference type="SUPFAM" id="SSF141523">
    <property type="entry name" value="L,D-transpeptidase catalytic domain-like"/>
    <property type="match status" value="1"/>
</dbReference>
<accession>A0A0F9VB38</accession>
<comment type="pathway">
    <text evidence="1">Cell wall biogenesis; peptidoglycan biosynthesis.</text>
</comment>
<evidence type="ECO:0000256" key="3">
    <source>
        <dbReference type="ARBA" id="ARBA00022960"/>
    </source>
</evidence>
<dbReference type="Pfam" id="PF03734">
    <property type="entry name" value="YkuD"/>
    <property type="match status" value="1"/>
</dbReference>
<dbReference type="GO" id="GO:0016740">
    <property type="term" value="F:transferase activity"/>
    <property type="evidence" value="ECO:0007669"/>
    <property type="project" value="UniProtKB-KW"/>
</dbReference>